<keyword evidence="2 4" id="KW-0378">Hydrolase</keyword>
<protein>
    <submittedName>
        <fullName evidence="5">Polygalacturonase</fullName>
    </submittedName>
</protein>
<dbReference type="Gene3D" id="2.160.20.10">
    <property type="entry name" value="Single-stranded right-handed beta-helix, Pectin lyase-like"/>
    <property type="match status" value="1"/>
</dbReference>
<dbReference type="SUPFAM" id="SSF51126">
    <property type="entry name" value="Pectin lyase-like"/>
    <property type="match status" value="1"/>
</dbReference>
<sequence>MMEGENPLANAIRANFTRPSWAFLLLIFTGPGWRGPEGLRVAPGSLRPPAAEGGEIHLRVWRSGRWEDFQYGSVPEGDGVHGEIQGTGGTQLNVPKGRWLTGSFNLTSDFTLFLEDGAVILGSQVTPCLLGLDFGSHFLSAHGTTLKNGPSSRRCLHMEEGERGWGGHISLIHGNSLTNVVITGHNGTIDGQGKMWWDLWWNKTLEYTRGHLVELINSHNILISNLTFRNSPFWTIHPVYSRSGFICNHELFAASFCVQLNFSSLQCCDKNMTILAPLHAPNTDGIDPDSSTDVCIEDCYIESGDDLVAVKSGWDHYGIRMARPERKHNYKTSVRDNSNVFRHWNRQRDVWWN</sequence>
<dbReference type="GO" id="GO:0004650">
    <property type="term" value="F:polygalacturonase activity"/>
    <property type="evidence" value="ECO:0007669"/>
    <property type="project" value="InterPro"/>
</dbReference>
<comment type="caution">
    <text evidence="5">The sequence shown here is derived from an EMBL/GenBank/DDBJ whole genome shotgun (WGS) entry which is preliminary data.</text>
</comment>
<keyword evidence="3 4" id="KW-0326">Glycosidase</keyword>
<dbReference type="InterPro" id="IPR051801">
    <property type="entry name" value="GH28_Enzymes"/>
</dbReference>
<dbReference type="AlphaFoldDB" id="A0AAW2MM56"/>
<accession>A0AAW2MM56</accession>
<comment type="similarity">
    <text evidence="1 4">Belongs to the glycosyl hydrolase 28 family.</text>
</comment>
<evidence type="ECO:0000256" key="2">
    <source>
        <dbReference type="ARBA" id="ARBA00022801"/>
    </source>
</evidence>
<name>A0AAW2MM56_9LAMI</name>
<dbReference type="Pfam" id="PF00295">
    <property type="entry name" value="Glyco_hydro_28"/>
    <property type="match status" value="1"/>
</dbReference>
<dbReference type="InterPro" id="IPR011050">
    <property type="entry name" value="Pectin_lyase_fold/virulence"/>
</dbReference>
<evidence type="ECO:0000256" key="3">
    <source>
        <dbReference type="ARBA" id="ARBA00023295"/>
    </source>
</evidence>
<organism evidence="5">
    <name type="scientific">Sesamum calycinum</name>
    <dbReference type="NCBI Taxonomy" id="2727403"/>
    <lineage>
        <taxon>Eukaryota</taxon>
        <taxon>Viridiplantae</taxon>
        <taxon>Streptophyta</taxon>
        <taxon>Embryophyta</taxon>
        <taxon>Tracheophyta</taxon>
        <taxon>Spermatophyta</taxon>
        <taxon>Magnoliopsida</taxon>
        <taxon>eudicotyledons</taxon>
        <taxon>Gunneridae</taxon>
        <taxon>Pentapetalae</taxon>
        <taxon>asterids</taxon>
        <taxon>lamiids</taxon>
        <taxon>Lamiales</taxon>
        <taxon>Pedaliaceae</taxon>
        <taxon>Sesamum</taxon>
    </lineage>
</organism>
<dbReference type="InterPro" id="IPR012334">
    <property type="entry name" value="Pectin_lyas_fold"/>
</dbReference>
<reference evidence="5" key="1">
    <citation type="submission" date="2020-06" db="EMBL/GenBank/DDBJ databases">
        <authorList>
            <person name="Li T."/>
            <person name="Hu X."/>
            <person name="Zhang T."/>
            <person name="Song X."/>
            <person name="Zhang H."/>
            <person name="Dai N."/>
            <person name="Sheng W."/>
            <person name="Hou X."/>
            <person name="Wei L."/>
        </authorList>
    </citation>
    <scope>NUCLEOTIDE SEQUENCE</scope>
    <source>
        <strain evidence="5">KEN8</strain>
        <tissue evidence="5">Leaf</tissue>
    </source>
</reference>
<reference evidence="5" key="2">
    <citation type="journal article" date="2024" name="Plant">
        <title>Genomic evolution and insights into agronomic trait innovations of Sesamum species.</title>
        <authorList>
            <person name="Miao H."/>
            <person name="Wang L."/>
            <person name="Qu L."/>
            <person name="Liu H."/>
            <person name="Sun Y."/>
            <person name="Le M."/>
            <person name="Wang Q."/>
            <person name="Wei S."/>
            <person name="Zheng Y."/>
            <person name="Lin W."/>
            <person name="Duan Y."/>
            <person name="Cao H."/>
            <person name="Xiong S."/>
            <person name="Wang X."/>
            <person name="Wei L."/>
            <person name="Li C."/>
            <person name="Ma Q."/>
            <person name="Ju M."/>
            <person name="Zhao R."/>
            <person name="Li G."/>
            <person name="Mu C."/>
            <person name="Tian Q."/>
            <person name="Mei H."/>
            <person name="Zhang T."/>
            <person name="Gao T."/>
            <person name="Zhang H."/>
        </authorList>
    </citation>
    <scope>NUCLEOTIDE SEQUENCE</scope>
    <source>
        <strain evidence="5">KEN8</strain>
    </source>
</reference>
<gene>
    <name evidence="5" type="ORF">Scaly_2167000</name>
</gene>
<dbReference type="EMBL" id="JACGWM010000013">
    <property type="protein sequence ID" value="KAL0332655.1"/>
    <property type="molecule type" value="Genomic_DNA"/>
</dbReference>
<evidence type="ECO:0000256" key="1">
    <source>
        <dbReference type="ARBA" id="ARBA00008834"/>
    </source>
</evidence>
<evidence type="ECO:0000313" key="5">
    <source>
        <dbReference type="EMBL" id="KAL0332655.1"/>
    </source>
</evidence>
<dbReference type="GO" id="GO:0005975">
    <property type="term" value="P:carbohydrate metabolic process"/>
    <property type="evidence" value="ECO:0007669"/>
    <property type="project" value="InterPro"/>
</dbReference>
<dbReference type="InterPro" id="IPR000743">
    <property type="entry name" value="Glyco_hydro_28"/>
</dbReference>
<dbReference type="PANTHER" id="PTHR31339:SF4">
    <property type="entry name" value="PECTIN LYASE-LIKE SUPERFAMILY PROTEIN"/>
    <property type="match status" value="1"/>
</dbReference>
<proteinExistence type="inferred from homology"/>
<evidence type="ECO:0000256" key="4">
    <source>
        <dbReference type="RuleBase" id="RU361169"/>
    </source>
</evidence>
<dbReference type="PANTHER" id="PTHR31339">
    <property type="entry name" value="PECTIN LYASE-RELATED"/>
    <property type="match status" value="1"/>
</dbReference>